<dbReference type="InterPro" id="IPR006553">
    <property type="entry name" value="Leu-rich_rpt_Cys-con_subtyp"/>
</dbReference>
<proteinExistence type="predicted"/>
<evidence type="ECO:0008006" key="3">
    <source>
        <dbReference type="Google" id="ProtNLM"/>
    </source>
</evidence>
<dbReference type="GO" id="GO:0019005">
    <property type="term" value="C:SCF ubiquitin ligase complex"/>
    <property type="evidence" value="ECO:0007669"/>
    <property type="project" value="TreeGrafter"/>
</dbReference>
<gene>
    <name evidence="1" type="ORF">TSAR_002754</name>
</gene>
<evidence type="ECO:0000313" key="1">
    <source>
        <dbReference type="EMBL" id="OXU21087.1"/>
    </source>
</evidence>
<dbReference type="GO" id="GO:0031146">
    <property type="term" value="P:SCF-dependent proteasomal ubiquitin-dependent protein catabolic process"/>
    <property type="evidence" value="ECO:0007669"/>
    <property type="project" value="TreeGrafter"/>
</dbReference>
<accession>A0A232ERY0</accession>
<name>A0A232ERY0_9HYME</name>
<organism evidence="1 2">
    <name type="scientific">Trichomalopsis sarcophagae</name>
    <dbReference type="NCBI Taxonomy" id="543379"/>
    <lineage>
        <taxon>Eukaryota</taxon>
        <taxon>Metazoa</taxon>
        <taxon>Ecdysozoa</taxon>
        <taxon>Arthropoda</taxon>
        <taxon>Hexapoda</taxon>
        <taxon>Insecta</taxon>
        <taxon>Pterygota</taxon>
        <taxon>Neoptera</taxon>
        <taxon>Endopterygota</taxon>
        <taxon>Hymenoptera</taxon>
        <taxon>Apocrita</taxon>
        <taxon>Proctotrupomorpha</taxon>
        <taxon>Chalcidoidea</taxon>
        <taxon>Pteromalidae</taxon>
        <taxon>Pteromalinae</taxon>
        <taxon>Trichomalopsis</taxon>
    </lineage>
</organism>
<dbReference type="SUPFAM" id="SSF52047">
    <property type="entry name" value="RNI-like"/>
    <property type="match status" value="1"/>
</dbReference>
<keyword evidence="2" id="KW-1185">Reference proteome</keyword>
<sequence>MILPPYLRFFLRDARREFLLRRLGRERIPLSLCDFAVTLECTCTLLGLFAARLCARMVRSCEPILTTVKREVGLFEMSDFMMVECGVMNSIVFDMCNKKDENTSHYVLTIQNLDDDCLLHIFSFLSIIDRVKVQRETCPNIRSINVGRPCTESTVEYIAKNFNKLTHFAIQGVNYKYEDYLSILFSNNRNLRYLSMINCCLTNKCLLNLKSESVEELSLDDCSVGMLEEVLSSLEQLKKLCSLKFVCCYSDKAPWITSTLSTISSNLTNLKKLDIYLYDCTYEWIEGSCIDQLKNLEILYIGGNVMATDEIINTISNNCRKLSNVQIYTSGNITDAGLSSIASLPNLQYLSVRSLEHITDNFFMIMFKLITLECRRCPNIKNDGISKLILASNHLKMIKINCCASISALGFVDSVIASRNDKLTVEIDSSEIEDNFVSNYCSITKCGDSIVRKIKKLCCKCFKYPNPRKVGQTSFAHDDVLKVFTERYIKSRRYSFLIRWRLTIDYYVLELRVVGILEDRACRVYDFQKVGNQSRSKVREYKVDQMDNVDNFNNLIINDLNDDCLIHIFTLLSMPDRKRIERAQLSWRGMKQIILHVDFHLGLEDIYVEDENEVTNAHVEVLQKALRLCGPYLHSIDFEYDCIKSSEIVISNIHTLCPKVKKIQVGPNCDFST</sequence>
<protein>
    <recommendedName>
        <fullName evidence="3">F-box domain-containing protein</fullName>
    </recommendedName>
</protein>
<feature type="non-terminal residue" evidence="1">
    <location>
        <position position="673"/>
    </location>
</feature>
<dbReference type="STRING" id="543379.A0A232ERY0"/>
<reference evidence="1 2" key="1">
    <citation type="journal article" date="2017" name="Curr. Biol.">
        <title>The Evolution of Venom by Co-option of Single-Copy Genes.</title>
        <authorList>
            <person name="Martinson E.O."/>
            <person name="Mrinalini"/>
            <person name="Kelkar Y.D."/>
            <person name="Chang C.H."/>
            <person name="Werren J.H."/>
        </authorList>
    </citation>
    <scope>NUCLEOTIDE SEQUENCE [LARGE SCALE GENOMIC DNA]</scope>
    <source>
        <strain evidence="1 2">Alberta</strain>
        <tissue evidence="1">Whole body</tissue>
    </source>
</reference>
<dbReference type="InterPro" id="IPR032675">
    <property type="entry name" value="LRR_dom_sf"/>
</dbReference>
<dbReference type="PANTHER" id="PTHR13318">
    <property type="entry name" value="PARTNER OF PAIRED, ISOFORM B-RELATED"/>
    <property type="match status" value="1"/>
</dbReference>
<dbReference type="EMBL" id="NNAY01002546">
    <property type="protein sequence ID" value="OXU21087.1"/>
    <property type="molecule type" value="Genomic_DNA"/>
</dbReference>
<comment type="caution">
    <text evidence="1">The sequence shown here is derived from an EMBL/GenBank/DDBJ whole genome shotgun (WGS) entry which is preliminary data.</text>
</comment>
<dbReference type="Proteomes" id="UP000215335">
    <property type="component" value="Unassembled WGS sequence"/>
</dbReference>
<evidence type="ECO:0000313" key="2">
    <source>
        <dbReference type="Proteomes" id="UP000215335"/>
    </source>
</evidence>
<dbReference type="AlphaFoldDB" id="A0A232ERY0"/>
<dbReference type="Gene3D" id="3.80.10.10">
    <property type="entry name" value="Ribonuclease Inhibitor"/>
    <property type="match status" value="1"/>
</dbReference>
<dbReference type="SMART" id="SM00367">
    <property type="entry name" value="LRR_CC"/>
    <property type="match status" value="4"/>
</dbReference>